<reference evidence="4" key="1">
    <citation type="submission" date="2017-01" db="EMBL/GenBank/DDBJ databases">
        <title>A deep insight into the sialotranscriptome of adult male and female Cluex tarsalis mosquitoes.</title>
        <authorList>
            <person name="Ribeiro J.M."/>
            <person name="Moreira F."/>
            <person name="Bernard K.A."/>
            <person name="Calvo E."/>
        </authorList>
    </citation>
    <scope>NUCLEOTIDE SEQUENCE</scope>
    <source>
        <strain evidence="4">Kern County</strain>
        <tissue evidence="4">Salivary glands</tissue>
    </source>
</reference>
<sequence length="178" mass="20034">MSFKVVSVVLVLTSVLASSSFAAKFPLEKLRFHKNSTSDISLKAGFANSYQRYFVYNEEAVTFFEAWHKCRSHGLRLASVHSALDDVKLHAALNEKDFHNPGSWWIAGTDLGKTGSFVWITDNRPVDFPTGYTNFNRGEPNNGNGKEHCLEVGTGTKWNDVSCDRKNRYICELDICDC</sequence>
<dbReference type="GO" id="GO:0030246">
    <property type="term" value="F:carbohydrate binding"/>
    <property type="evidence" value="ECO:0007669"/>
    <property type="project" value="UniProtKB-KW"/>
</dbReference>
<proteinExistence type="predicted"/>
<dbReference type="CDD" id="cd00037">
    <property type="entry name" value="CLECT"/>
    <property type="match status" value="1"/>
</dbReference>
<dbReference type="PANTHER" id="PTHR22803">
    <property type="entry name" value="MANNOSE, PHOSPHOLIPASE, LECTIN RECEPTOR RELATED"/>
    <property type="match status" value="1"/>
</dbReference>
<evidence type="ECO:0000313" key="4">
    <source>
        <dbReference type="EMBL" id="JAV30497.1"/>
    </source>
</evidence>
<evidence type="ECO:0000259" key="3">
    <source>
        <dbReference type="PROSITE" id="PS50041"/>
    </source>
</evidence>
<name>A0A1Q3FSE6_CULTA</name>
<dbReference type="InterPro" id="IPR001304">
    <property type="entry name" value="C-type_lectin-like"/>
</dbReference>
<evidence type="ECO:0000256" key="2">
    <source>
        <dbReference type="SAM" id="SignalP"/>
    </source>
</evidence>
<dbReference type="Gene3D" id="3.10.100.10">
    <property type="entry name" value="Mannose-Binding Protein A, subunit A"/>
    <property type="match status" value="1"/>
</dbReference>
<dbReference type="InterPro" id="IPR050111">
    <property type="entry name" value="C-type_lectin/snaclec_domain"/>
</dbReference>
<feature type="domain" description="C-type lectin" evidence="3">
    <location>
        <begin position="53"/>
        <end position="172"/>
    </location>
</feature>
<dbReference type="InterPro" id="IPR016186">
    <property type="entry name" value="C-type_lectin-like/link_sf"/>
</dbReference>
<feature type="signal peptide" evidence="2">
    <location>
        <begin position="1"/>
        <end position="22"/>
    </location>
</feature>
<dbReference type="Pfam" id="PF00059">
    <property type="entry name" value="Lectin_C"/>
    <property type="match status" value="1"/>
</dbReference>
<keyword evidence="2" id="KW-0732">Signal</keyword>
<dbReference type="InterPro" id="IPR016187">
    <property type="entry name" value="CTDL_fold"/>
</dbReference>
<dbReference type="PROSITE" id="PS00615">
    <property type="entry name" value="C_TYPE_LECTIN_1"/>
    <property type="match status" value="1"/>
</dbReference>
<dbReference type="InterPro" id="IPR018378">
    <property type="entry name" value="C-type_lectin_CS"/>
</dbReference>
<dbReference type="SMART" id="SM00034">
    <property type="entry name" value="CLECT"/>
    <property type="match status" value="1"/>
</dbReference>
<keyword evidence="4" id="KW-0430">Lectin</keyword>
<organism evidence="4">
    <name type="scientific">Culex tarsalis</name>
    <name type="common">Encephalitis mosquito</name>
    <dbReference type="NCBI Taxonomy" id="7177"/>
    <lineage>
        <taxon>Eukaryota</taxon>
        <taxon>Metazoa</taxon>
        <taxon>Ecdysozoa</taxon>
        <taxon>Arthropoda</taxon>
        <taxon>Hexapoda</taxon>
        <taxon>Insecta</taxon>
        <taxon>Pterygota</taxon>
        <taxon>Neoptera</taxon>
        <taxon>Endopterygota</taxon>
        <taxon>Diptera</taxon>
        <taxon>Nematocera</taxon>
        <taxon>Culicoidea</taxon>
        <taxon>Culicidae</taxon>
        <taxon>Culicinae</taxon>
        <taxon>Culicini</taxon>
        <taxon>Culex</taxon>
        <taxon>Culex</taxon>
    </lineage>
</organism>
<feature type="chain" id="PRO_5012479064" evidence="2">
    <location>
        <begin position="23"/>
        <end position="178"/>
    </location>
</feature>
<dbReference type="AlphaFoldDB" id="A0A1Q3FSE6"/>
<dbReference type="SUPFAM" id="SSF56436">
    <property type="entry name" value="C-type lectin-like"/>
    <property type="match status" value="1"/>
</dbReference>
<protein>
    <submittedName>
        <fullName evidence="4">Putative salivary c-type lectin</fullName>
    </submittedName>
</protein>
<keyword evidence="1" id="KW-1015">Disulfide bond</keyword>
<dbReference type="EMBL" id="GFDL01004548">
    <property type="protein sequence ID" value="JAV30497.1"/>
    <property type="molecule type" value="Transcribed_RNA"/>
</dbReference>
<accession>A0A1Q3FSE6</accession>
<evidence type="ECO:0000256" key="1">
    <source>
        <dbReference type="ARBA" id="ARBA00023157"/>
    </source>
</evidence>
<dbReference type="PROSITE" id="PS50041">
    <property type="entry name" value="C_TYPE_LECTIN_2"/>
    <property type="match status" value="1"/>
</dbReference>